<dbReference type="Pfam" id="PF08487">
    <property type="entry name" value="VIT"/>
    <property type="match status" value="1"/>
</dbReference>
<protein>
    <recommendedName>
        <fullName evidence="6">VWFA domain-containing protein</fullName>
    </recommendedName>
</protein>
<feature type="compositionally biased region" description="Basic and acidic residues" evidence="1">
    <location>
        <begin position="1086"/>
        <end position="1097"/>
    </location>
</feature>
<dbReference type="SMART" id="SM00327">
    <property type="entry name" value="VWA"/>
    <property type="match status" value="1"/>
</dbReference>
<accession>A0A421DD39</accession>
<proteinExistence type="predicted"/>
<dbReference type="STRING" id="1245748.A0A421DD39"/>
<gene>
    <name evidence="4" type="ORF">CFD26_107961</name>
</gene>
<sequence>MCLIGSSLVFSSIPTSLTLLPRVSPTIPQPHISSNKAVPTNISGASSSIPAASFFSINNPPAREVPLPLLSVSADVDVHGRICTTKVTQQFSNALSTTSQNVKYVFPIYDGWVVTTFRCWIGNDKLLEGAVKAKEAARADFKHAVSQRKVAVLVEELTPEVFETSVGNIPAQTTVKVKITYANLLKVDNSTGGLVLTIPTSIAPRYGVLPPGYSGNQSLLTEGLRINVQVSMPAAIRKMESRSHPISIEMGAVSHKSFKNFAAGASSDTVDYSKGQATLSDRNSFLHQDFVLHILCSSRESSQSRAIAATQPGQPALSTIAVTLHPGDLFRQRVKMGDFGGEIIFMADRSGSMRSKIPSLINVMNIFLRSLPEGCSFNIASFGSEVTWLWPSSKRYSQENLDVASKHVDSFLANYGGTEIYGALHSVLDHYNKQNDVPTNVILLTDGEVWDVDRVIQLVRRMVSDYGSNIRFFSLGIGDRVSHRLVEGIGQQGGGYAEVVPESSMGSWQERVVQMLKAALTPSRLQCNVDLGKDLAMKTSEREIAGYGVQYPEWVQAPHHIPVLNTFSHYSLYYMVEGGLDSLPKMINITATTDKGQNLTAQLPIQTVAEQPAIHHLAAKALMNDYETGQSWLHSLNPRLKSSNPTGFEEVLEKEAVHLGQRWSIPSKWTSYVAIDRTTAQQHAISVHKADAIEVSQLTRPRNTYTLPPPPPTLSSQSGSHGRGLYGRPEWSTAYGARRGPVRGVTLGGHTTSAEPARNNPSPLDNQTPHMDPLASSKPRRELSPGDSISQTSHRRDVQDYSSDDYSSDDRLDRIRKETREYNDRPHHRRGRAQRACIGIGAAELIRNDQKKEGVVVSSGLGRLGQDVGDDALSAVAVNAGGASAASRAREYYRRNSCHRSHLSDTPMDESPVTSACYVPSSNTFGSGVGIPAFDCYDNQRSQTLYLERRASPPPEPKSQDEEVQLFEATESIRDTKSSSLSTHPRGSDNEAPDEECPMLKKKLKANTHKSNWAINTAESGRDSRRAAYRTPDKDGESASGVQFSQGAVFDDFPAPFPSSDLDESRSNWPDSSNGNSQLSSNTSSNDREVRDPDHTPPLEFPALETILRVQQADGKFNFLSSSFMSALRQKYGNALEEFLNSRFDRESQATRSRVAELSYNILTVVYITDEHDASKPLWELQVAKAQQWIERTIVELLKESGDAEERAEILLKKLVDSIREEMEKRILQET</sequence>
<comment type="caution">
    <text evidence="4">The sequence shown here is derived from an EMBL/GenBank/DDBJ whole genome shotgun (WGS) entry which is preliminary data.</text>
</comment>
<dbReference type="EMBL" id="NIDN02000021">
    <property type="protein sequence ID" value="RLM00033.1"/>
    <property type="molecule type" value="Genomic_DNA"/>
</dbReference>
<evidence type="ECO:0008006" key="6">
    <source>
        <dbReference type="Google" id="ProtNLM"/>
    </source>
</evidence>
<dbReference type="Gene3D" id="3.40.50.410">
    <property type="entry name" value="von Willebrand factor, type A domain"/>
    <property type="match status" value="1"/>
</dbReference>
<dbReference type="OrthoDB" id="1729737at2759"/>
<dbReference type="SMART" id="SM00609">
    <property type="entry name" value="VIT"/>
    <property type="match status" value="1"/>
</dbReference>
<evidence type="ECO:0000259" key="3">
    <source>
        <dbReference type="PROSITE" id="PS51468"/>
    </source>
</evidence>
<dbReference type="PROSITE" id="PS50234">
    <property type="entry name" value="VWFA"/>
    <property type="match status" value="1"/>
</dbReference>
<dbReference type="Pfam" id="PF13768">
    <property type="entry name" value="VWA_3"/>
    <property type="match status" value="1"/>
</dbReference>
<feature type="compositionally biased region" description="Polar residues" evidence="1">
    <location>
        <begin position="1009"/>
        <end position="1019"/>
    </location>
</feature>
<evidence type="ECO:0000256" key="1">
    <source>
        <dbReference type="SAM" id="MobiDB-lite"/>
    </source>
</evidence>
<feature type="compositionally biased region" description="Polar residues" evidence="1">
    <location>
        <begin position="1067"/>
        <end position="1085"/>
    </location>
</feature>
<keyword evidence="5" id="KW-1185">Reference proteome</keyword>
<feature type="region of interest" description="Disordered" evidence="1">
    <location>
        <begin position="970"/>
        <end position="996"/>
    </location>
</feature>
<dbReference type="AlphaFoldDB" id="A0A421DD39"/>
<dbReference type="InterPro" id="IPR036465">
    <property type="entry name" value="vWFA_dom_sf"/>
</dbReference>
<feature type="domain" description="VIT" evidence="3">
    <location>
        <begin position="53"/>
        <end position="183"/>
    </location>
</feature>
<feature type="region of interest" description="Disordered" evidence="1">
    <location>
        <begin position="1008"/>
        <end position="1100"/>
    </location>
</feature>
<name>A0A421DD39_9EURO</name>
<feature type="compositionally biased region" description="Basic and acidic residues" evidence="1">
    <location>
        <begin position="1020"/>
        <end position="1037"/>
    </location>
</feature>
<dbReference type="SUPFAM" id="SSF53300">
    <property type="entry name" value="vWA-like"/>
    <property type="match status" value="1"/>
</dbReference>
<feature type="region of interest" description="Disordered" evidence="1">
    <location>
        <begin position="698"/>
        <end position="813"/>
    </location>
</feature>
<dbReference type="PANTHER" id="PTHR45737:SF4">
    <property type="entry name" value="VON WILLEBRAND DOMAIN PROTEIN (AFU_ORTHOLOGUE AFUA_4G01160)"/>
    <property type="match status" value="1"/>
</dbReference>
<reference evidence="4 5" key="1">
    <citation type="submission" date="2018-08" db="EMBL/GenBank/DDBJ databases">
        <title>Draft genome sequences of two Aspergillus turcosus clinical strains isolated from bronchoalveolar lavage fluid: one azole-susceptible and the other azole-resistant.</title>
        <authorList>
            <person name="Parent-Michaud M."/>
            <person name="Dufresne P.J."/>
            <person name="Fournier E."/>
            <person name="Martineau C."/>
            <person name="Moreira S."/>
            <person name="Perkins V."/>
            <person name="De Repentigny L."/>
            <person name="Dufresne S.F."/>
        </authorList>
    </citation>
    <scope>NUCLEOTIDE SEQUENCE [LARGE SCALE GENOMIC DNA]</scope>
    <source>
        <strain evidence="4">HMR AF 1038</strain>
    </source>
</reference>
<organism evidence="4 5">
    <name type="scientific">Aspergillus turcosus</name>
    <dbReference type="NCBI Taxonomy" id="1245748"/>
    <lineage>
        <taxon>Eukaryota</taxon>
        <taxon>Fungi</taxon>
        <taxon>Dikarya</taxon>
        <taxon>Ascomycota</taxon>
        <taxon>Pezizomycotina</taxon>
        <taxon>Eurotiomycetes</taxon>
        <taxon>Eurotiomycetidae</taxon>
        <taxon>Eurotiales</taxon>
        <taxon>Aspergillaceae</taxon>
        <taxon>Aspergillus</taxon>
        <taxon>Aspergillus subgen. Fumigati</taxon>
    </lineage>
</organism>
<dbReference type="InterPro" id="IPR013694">
    <property type="entry name" value="VIT"/>
</dbReference>
<dbReference type="InterPro" id="IPR002035">
    <property type="entry name" value="VWF_A"/>
</dbReference>
<dbReference type="PANTHER" id="PTHR45737">
    <property type="entry name" value="VON WILLEBRAND FACTOR A DOMAIN-CONTAINING PROTEIN 5A"/>
    <property type="match status" value="1"/>
</dbReference>
<evidence type="ECO:0000259" key="2">
    <source>
        <dbReference type="PROSITE" id="PS50234"/>
    </source>
</evidence>
<evidence type="ECO:0000313" key="4">
    <source>
        <dbReference type="EMBL" id="RLM00033.1"/>
    </source>
</evidence>
<feature type="domain" description="VWFA" evidence="2">
    <location>
        <begin position="342"/>
        <end position="516"/>
    </location>
</feature>
<dbReference type="PROSITE" id="PS51468">
    <property type="entry name" value="VIT"/>
    <property type="match status" value="1"/>
</dbReference>
<evidence type="ECO:0000313" key="5">
    <source>
        <dbReference type="Proteomes" id="UP000215289"/>
    </source>
</evidence>
<dbReference type="Proteomes" id="UP000215289">
    <property type="component" value="Unassembled WGS sequence"/>
</dbReference>
<feature type="compositionally biased region" description="Polar residues" evidence="1">
    <location>
        <begin position="749"/>
        <end position="769"/>
    </location>
</feature>